<dbReference type="EMBL" id="SPHZ02000008">
    <property type="protein sequence ID" value="KAF0904602.1"/>
    <property type="molecule type" value="Genomic_DNA"/>
</dbReference>
<reference evidence="2 3" key="1">
    <citation type="submission" date="2019-11" db="EMBL/GenBank/DDBJ databases">
        <title>Whole genome sequence of Oryza granulata.</title>
        <authorList>
            <person name="Li W."/>
        </authorList>
    </citation>
    <scope>NUCLEOTIDE SEQUENCE [LARGE SCALE GENOMIC DNA]</scope>
    <source>
        <strain evidence="3">cv. Menghai</strain>
        <tissue evidence="2">Leaf</tissue>
    </source>
</reference>
<proteinExistence type="predicted"/>
<gene>
    <name evidence="2" type="ORF">E2562_035859</name>
</gene>
<dbReference type="Proteomes" id="UP000479710">
    <property type="component" value="Unassembled WGS sequence"/>
</dbReference>
<comment type="caution">
    <text evidence="2">The sequence shown here is derived from an EMBL/GenBank/DDBJ whole genome shotgun (WGS) entry which is preliminary data.</text>
</comment>
<feature type="compositionally biased region" description="Basic and acidic residues" evidence="1">
    <location>
        <begin position="20"/>
        <end position="31"/>
    </location>
</feature>
<name>A0A6G1CWY4_9ORYZ</name>
<dbReference type="AlphaFoldDB" id="A0A6G1CWY4"/>
<feature type="compositionally biased region" description="Gly residues" evidence="1">
    <location>
        <begin position="62"/>
        <end position="72"/>
    </location>
</feature>
<feature type="compositionally biased region" description="Basic and acidic residues" evidence="1">
    <location>
        <begin position="1"/>
        <end position="13"/>
    </location>
</feature>
<organism evidence="2 3">
    <name type="scientific">Oryza meyeriana var. granulata</name>
    <dbReference type="NCBI Taxonomy" id="110450"/>
    <lineage>
        <taxon>Eukaryota</taxon>
        <taxon>Viridiplantae</taxon>
        <taxon>Streptophyta</taxon>
        <taxon>Embryophyta</taxon>
        <taxon>Tracheophyta</taxon>
        <taxon>Spermatophyta</taxon>
        <taxon>Magnoliopsida</taxon>
        <taxon>Liliopsida</taxon>
        <taxon>Poales</taxon>
        <taxon>Poaceae</taxon>
        <taxon>BOP clade</taxon>
        <taxon>Oryzoideae</taxon>
        <taxon>Oryzeae</taxon>
        <taxon>Oryzinae</taxon>
        <taxon>Oryza</taxon>
        <taxon>Oryza meyeriana</taxon>
    </lineage>
</organism>
<protein>
    <submittedName>
        <fullName evidence="2">Uncharacterized protein</fullName>
    </submittedName>
</protein>
<feature type="compositionally biased region" description="Basic and acidic residues" evidence="1">
    <location>
        <begin position="74"/>
        <end position="83"/>
    </location>
</feature>
<evidence type="ECO:0000313" key="2">
    <source>
        <dbReference type="EMBL" id="KAF0904602.1"/>
    </source>
</evidence>
<accession>A0A6G1CWY4</accession>
<sequence>MAWGNDGRRRLPDGRGGGGETERPVNGDGKRATAICGVDGGGSRADGVHDGRRYRARKGRDGLGWGISGSGGWRMRDDPRRWI</sequence>
<evidence type="ECO:0000256" key="1">
    <source>
        <dbReference type="SAM" id="MobiDB-lite"/>
    </source>
</evidence>
<feature type="region of interest" description="Disordered" evidence="1">
    <location>
        <begin position="1"/>
        <end position="83"/>
    </location>
</feature>
<evidence type="ECO:0000313" key="3">
    <source>
        <dbReference type="Proteomes" id="UP000479710"/>
    </source>
</evidence>
<keyword evidence="3" id="KW-1185">Reference proteome</keyword>